<feature type="domain" description="Protein kinase" evidence="3">
    <location>
        <begin position="22"/>
        <end position="274"/>
    </location>
</feature>
<evidence type="ECO:0000313" key="4">
    <source>
        <dbReference type="EMBL" id="OHT10514.1"/>
    </source>
</evidence>
<keyword evidence="2" id="KW-0067">ATP-binding</keyword>
<dbReference type="SUPFAM" id="SSF56112">
    <property type="entry name" value="Protein kinase-like (PK-like)"/>
    <property type="match status" value="1"/>
</dbReference>
<keyword evidence="1" id="KW-0547">Nucleotide-binding</keyword>
<dbReference type="PANTHER" id="PTHR24346:SF30">
    <property type="entry name" value="MATERNAL EMBRYONIC LEUCINE ZIPPER KINASE"/>
    <property type="match status" value="1"/>
</dbReference>
<organism evidence="4 5">
    <name type="scientific">Tritrichomonas foetus</name>
    <dbReference type="NCBI Taxonomy" id="1144522"/>
    <lineage>
        <taxon>Eukaryota</taxon>
        <taxon>Metamonada</taxon>
        <taxon>Parabasalia</taxon>
        <taxon>Tritrichomonadida</taxon>
        <taxon>Tritrichomonadidae</taxon>
        <taxon>Tritrichomonas</taxon>
    </lineage>
</organism>
<evidence type="ECO:0000256" key="1">
    <source>
        <dbReference type="ARBA" id="ARBA00022741"/>
    </source>
</evidence>
<dbReference type="Gene3D" id="1.10.510.10">
    <property type="entry name" value="Transferase(Phosphotransferase) domain 1"/>
    <property type="match status" value="1"/>
</dbReference>
<proteinExistence type="predicted"/>
<dbReference type="PROSITE" id="PS50011">
    <property type="entry name" value="PROTEIN_KINASE_DOM"/>
    <property type="match status" value="1"/>
</dbReference>
<dbReference type="GO" id="GO:0035556">
    <property type="term" value="P:intracellular signal transduction"/>
    <property type="evidence" value="ECO:0007669"/>
    <property type="project" value="TreeGrafter"/>
</dbReference>
<sequence length="380" mass="43079">MKNVSPTSIIHKNNLPFSVNNYCFTKLIGQVGFSEVFLGTNLLCGTEYVAKVMTVDSTDMPEHWAIFDAEVSALKKLDHPRIIKLYDHFHQGSQLFMILEYCQGGSLFDEVRKENGLSMGRFQQVGREIVEALNYCHERGIAHRDIKTGNILLDSNNHVRLADFGLSLQTIEKRLYHSLGGSFEYAAPEIFLKRPHDPMPGDIWALGVVFSIMASGFSPWACDSFGELKALALQAQIKFRKPIPDIIYDLIRRMIVVDPLSRLTIKEVLAHPVFNSAKLVRRGVSKSLNMKKRKIFWDSIKRVSNADEKNEIESLFNSVGTSGNYFEIENNDAQAVVTAVHSVSGIFMLKDKRNHVKRRLIKKAPSVFETFIDNDVQEIL</sequence>
<dbReference type="PANTHER" id="PTHR24346">
    <property type="entry name" value="MAP/MICROTUBULE AFFINITY-REGULATING KINASE"/>
    <property type="match status" value="1"/>
</dbReference>
<name>A0A1J4KHK1_9EUKA</name>
<dbReference type="AlphaFoldDB" id="A0A1J4KHK1"/>
<evidence type="ECO:0000313" key="5">
    <source>
        <dbReference type="Proteomes" id="UP000179807"/>
    </source>
</evidence>
<dbReference type="GeneID" id="94835961"/>
<evidence type="ECO:0000256" key="2">
    <source>
        <dbReference type="ARBA" id="ARBA00022840"/>
    </source>
</evidence>
<accession>A0A1J4KHK1</accession>
<dbReference type="VEuPathDB" id="TrichDB:TRFO_20190"/>
<dbReference type="InterPro" id="IPR011009">
    <property type="entry name" value="Kinase-like_dom_sf"/>
</dbReference>
<dbReference type="RefSeq" id="XP_068363650.1">
    <property type="nucleotide sequence ID" value="XM_068501257.1"/>
</dbReference>
<dbReference type="Proteomes" id="UP000179807">
    <property type="component" value="Unassembled WGS sequence"/>
</dbReference>
<keyword evidence="5" id="KW-1185">Reference proteome</keyword>
<dbReference type="GO" id="GO:0005524">
    <property type="term" value="F:ATP binding"/>
    <property type="evidence" value="ECO:0007669"/>
    <property type="project" value="UniProtKB-KW"/>
</dbReference>
<dbReference type="PROSITE" id="PS00108">
    <property type="entry name" value="PROTEIN_KINASE_ST"/>
    <property type="match status" value="1"/>
</dbReference>
<gene>
    <name evidence="4" type="ORF">TRFO_20190</name>
</gene>
<keyword evidence="4" id="KW-0418">Kinase</keyword>
<evidence type="ECO:0000259" key="3">
    <source>
        <dbReference type="PROSITE" id="PS50011"/>
    </source>
</evidence>
<dbReference type="InterPro" id="IPR000719">
    <property type="entry name" value="Prot_kinase_dom"/>
</dbReference>
<dbReference type="FunFam" id="1.10.510.10:FF:000571">
    <property type="entry name" value="Maternal embryonic leucine zipper kinase"/>
    <property type="match status" value="1"/>
</dbReference>
<dbReference type="GO" id="GO:0005737">
    <property type="term" value="C:cytoplasm"/>
    <property type="evidence" value="ECO:0007669"/>
    <property type="project" value="TreeGrafter"/>
</dbReference>
<protein>
    <submittedName>
        <fullName evidence="4">CBL-interacting protein kinase 10</fullName>
    </submittedName>
</protein>
<reference evidence="4" key="1">
    <citation type="submission" date="2016-10" db="EMBL/GenBank/DDBJ databases">
        <authorList>
            <person name="Benchimol M."/>
            <person name="Almeida L.G."/>
            <person name="Vasconcelos A.T."/>
            <person name="Perreira-Neves A."/>
            <person name="Rosa I.A."/>
            <person name="Tasca T."/>
            <person name="Bogo M.R."/>
            <person name="de Souza W."/>
        </authorList>
    </citation>
    <scope>NUCLEOTIDE SEQUENCE [LARGE SCALE GENOMIC DNA]</scope>
    <source>
        <strain evidence="4">K</strain>
    </source>
</reference>
<keyword evidence="4" id="KW-0808">Transferase</keyword>
<dbReference type="GO" id="GO:0004674">
    <property type="term" value="F:protein serine/threonine kinase activity"/>
    <property type="evidence" value="ECO:0007669"/>
    <property type="project" value="TreeGrafter"/>
</dbReference>
<dbReference type="SMART" id="SM00220">
    <property type="entry name" value="S_TKc"/>
    <property type="match status" value="1"/>
</dbReference>
<dbReference type="InterPro" id="IPR008271">
    <property type="entry name" value="Ser/Thr_kinase_AS"/>
</dbReference>
<dbReference type="EMBL" id="MLAK01000609">
    <property type="protein sequence ID" value="OHT10514.1"/>
    <property type="molecule type" value="Genomic_DNA"/>
</dbReference>
<dbReference type="OrthoDB" id="541276at2759"/>
<dbReference type="Pfam" id="PF00069">
    <property type="entry name" value="Pkinase"/>
    <property type="match status" value="1"/>
</dbReference>
<comment type="caution">
    <text evidence="4">The sequence shown here is derived from an EMBL/GenBank/DDBJ whole genome shotgun (WGS) entry which is preliminary data.</text>
</comment>